<name>A0ABT6MBC9_9NOCA</name>
<comment type="similarity">
    <text evidence="1">Belongs to the AB hydrolase superfamily. FUS2 hydrolase family.</text>
</comment>
<comment type="caution">
    <text evidence="3">The sequence shown here is derived from an EMBL/GenBank/DDBJ whole genome shotgun (WGS) entry which is preliminary data.</text>
</comment>
<accession>A0ABT6MBC9</accession>
<dbReference type="PANTHER" id="PTHR22946">
    <property type="entry name" value="DIENELACTONE HYDROLASE DOMAIN-CONTAINING PROTEIN-RELATED"/>
    <property type="match status" value="1"/>
</dbReference>
<evidence type="ECO:0000313" key="3">
    <source>
        <dbReference type="EMBL" id="MDH6281613.1"/>
    </source>
</evidence>
<organism evidence="3 4">
    <name type="scientific">Prescottella agglutinans</name>
    <dbReference type="NCBI Taxonomy" id="1644129"/>
    <lineage>
        <taxon>Bacteria</taxon>
        <taxon>Bacillati</taxon>
        <taxon>Actinomycetota</taxon>
        <taxon>Actinomycetes</taxon>
        <taxon>Mycobacteriales</taxon>
        <taxon>Nocardiaceae</taxon>
        <taxon>Prescottella</taxon>
    </lineage>
</organism>
<reference evidence="3 4" key="1">
    <citation type="submission" date="2023-04" db="EMBL/GenBank/DDBJ databases">
        <title>Forest soil microbial communities from Buena Vista Peninsula, Colon Province, Panama.</title>
        <authorList>
            <person name="Bouskill N."/>
        </authorList>
    </citation>
    <scope>NUCLEOTIDE SEQUENCE [LARGE SCALE GENOMIC DNA]</scope>
    <source>
        <strain evidence="3 4">CFH S0262</strain>
    </source>
</reference>
<evidence type="ECO:0000313" key="4">
    <source>
        <dbReference type="Proteomes" id="UP001160334"/>
    </source>
</evidence>
<sequence length="389" mass="42551">MTDDKRVLDLDGPASGFHAFHPDISLNFQCNRWLEWIGPEAHAEIATIARAAGSYEEWIAGYLALAERVRAEGRNLAGAYYDRAAEFFMTPDDPRKSAVRSRFVTTMQESYGLHPDRVPYENAWLPAYDLRPSGTPTGPTMVIFGGFDSYIEEFFPLLTAITATGRRVVAFDGPGQGGALEDAGVVLTHEWERPVAAVLDHYGLDDVTAVGISMGGGLVIRAAAFEPRIRRAVAWDIFDDELEVVSRQVAPRAARIIRAALALRARPVIDVAARAAEARRPVTRWGLWQGMHITGTTSPYEFLTSAQTITTRRVSGRVTADVLLIAGATDHYVPLHQLHRQAGNLTAARSVTTRVFTAAEHASNHCQVGNNGACTRTILAWEDTLISAA</sequence>
<gene>
    <name evidence="3" type="ORF">M2280_002834</name>
</gene>
<dbReference type="EMBL" id="JARXVC010000006">
    <property type="protein sequence ID" value="MDH6281613.1"/>
    <property type="molecule type" value="Genomic_DNA"/>
</dbReference>
<protein>
    <submittedName>
        <fullName evidence="3">Pimeloyl-ACP methyl ester carboxylesterase</fullName>
    </submittedName>
</protein>
<evidence type="ECO:0000256" key="1">
    <source>
        <dbReference type="ARBA" id="ARBA00038115"/>
    </source>
</evidence>
<dbReference type="SUPFAM" id="SSF53474">
    <property type="entry name" value="alpha/beta-Hydrolases"/>
    <property type="match status" value="1"/>
</dbReference>
<keyword evidence="4" id="KW-1185">Reference proteome</keyword>
<dbReference type="Gene3D" id="3.40.50.1820">
    <property type="entry name" value="alpha/beta hydrolase"/>
    <property type="match status" value="1"/>
</dbReference>
<dbReference type="PANTHER" id="PTHR22946:SF12">
    <property type="entry name" value="CONIDIAL PIGMENT BIOSYNTHESIS PROTEIN AYG1 (AFU_ORTHOLOGUE AFUA_2G17550)"/>
    <property type="match status" value="1"/>
</dbReference>
<dbReference type="InterPro" id="IPR029058">
    <property type="entry name" value="AB_hydrolase_fold"/>
</dbReference>
<dbReference type="Proteomes" id="UP001160334">
    <property type="component" value="Unassembled WGS sequence"/>
</dbReference>
<dbReference type="PRINTS" id="PR00111">
    <property type="entry name" value="ABHYDROLASE"/>
</dbReference>
<dbReference type="InterPro" id="IPR050261">
    <property type="entry name" value="FrsA_esterase"/>
</dbReference>
<evidence type="ECO:0000259" key="2">
    <source>
        <dbReference type="Pfam" id="PF00561"/>
    </source>
</evidence>
<dbReference type="InterPro" id="IPR000073">
    <property type="entry name" value="AB_hydrolase_1"/>
</dbReference>
<proteinExistence type="inferred from homology"/>
<feature type="domain" description="AB hydrolase-1" evidence="2">
    <location>
        <begin position="141"/>
        <end position="363"/>
    </location>
</feature>
<dbReference type="RefSeq" id="WP_280760935.1">
    <property type="nucleotide sequence ID" value="NZ_JARXVC010000006.1"/>
</dbReference>
<dbReference type="Pfam" id="PF00561">
    <property type="entry name" value="Abhydrolase_1"/>
    <property type="match status" value="1"/>
</dbReference>